<proteinExistence type="predicted"/>
<accession>A0A0D3B7F1</accession>
<protein>
    <submittedName>
        <fullName evidence="1">Uncharacterized protein</fullName>
    </submittedName>
</protein>
<dbReference type="Gramene" id="Bo3g041740.1">
    <property type="protein sequence ID" value="Bo3g041740.1"/>
    <property type="gene ID" value="Bo3g041740"/>
</dbReference>
<evidence type="ECO:0000313" key="1">
    <source>
        <dbReference type="EnsemblPlants" id="Bo3g041740.1"/>
    </source>
</evidence>
<dbReference type="EnsemblPlants" id="Bo3g041740.1">
    <property type="protein sequence ID" value="Bo3g041740.1"/>
    <property type="gene ID" value="Bo3g041740"/>
</dbReference>
<dbReference type="HOGENOM" id="CLU_2187585_0_0_1"/>
<name>A0A0D3B7F1_BRAOL</name>
<organism evidence="1 2">
    <name type="scientific">Brassica oleracea var. oleracea</name>
    <dbReference type="NCBI Taxonomy" id="109376"/>
    <lineage>
        <taxon>Eukaryota</taxon>
        <taxon>Viridiplantae</taxon>
        <taxon>Streptophyta</taxon>
        <taxon>Embryophyta</taxon>
        <taxon>Tracheophyta</taxon>
        <taxon>Spermatophyta</taxon>
        <taxon>Magnoliopsida</taxon>
        <taxon>eudicotyledons</taxon>
        <taxon>Gunneridae</taxon>
        <taxon>Pentapetalae</taxon>
        <taxon>rosids</taxon>
        <taxon>malvids</taxon>
        <taxon>Brassicales</taxon>
        <taxon>Brassicaceae</taxon>
        <taxon>Brassiceae</taxon>
        <taxon>Brassica</taxon>
    </lineage>
</organism>
<keyword evidence="2" id="KW-1185">Reference proteome</keyword>
<dbReference type="Proteomes" id="UP000032141">
    <property type="component" value="Chromosome C3"/>
</dbReference>
<reference evidence="1" key="2">
    <citation type="submission" date="2015-03" db="UniProtKB">
        <authorList>
            <consortium name="EnsemblPlants"/>
        </authorList>
    </citation>
    <scope>IDENTIFICATION</scope>
</reference>
<evidence type="ECO:0000313" key="2">
    <source>
        <dbReference type="Proteomes" id="UP000032141"/>
    </source>
</evidence>
<sequence length="109" mass="12793">MKETTALGVWKAIEGDYQTKTLPNRIYLKQSFASYKKEETKSWKAIEGDYQTKTLPNRIYLKQSFASYKKEETKSIEENLDVFLKLVDDLASQTFHLYYYKVLSSSNLN</sequence>
<reference evidence="1 2" key="1">
    <citation type="journal article" date="2014" name="Genome Biol.">
        <title>Transcriptome and methylome profiling reveals relics of genome dominance in the mesopolyploid Brassica oleracea.</title>
        <authorList>
            <person name="Parkin I.A."/>
            <person name="Koh C."/>
            <person name="Tang H."/>
            <person name="Robinson S.J."/>
            <person name="Kagale S."/>
            <person name="Clarke W.E."/>
            <person name="Town C.D."/>
            <person name="Nixon J."/>
            <person name="Krishnakumar V."/>
            <person name="Bidwell S.L."/>
            <person name="Denoeud F."/>
            <person name="Belcram H."/>
            <person name="Links M.G."/>
            <person name="Just J."/>
            <person name="Clarke C."/>
            <person name="Bender T."/>
            <person name="Huebert T."/>
            <person name="Mason A.S."/>
            <person name="Pires J.C."/>
            <person name="Barker G."/>
            <person name="Moore J."/>
            <person name="Walley P.G."/>
            <person name="Manoli S."/>
            <person name="Batley J."/>
            <person name="Edwards D."/>
            <person name="Nelson M.N."/>
            <person name="Wang X."/>
            <person name="Paterson A.H."/>
            <person name="King G."/>
            <person name="Bancroft I."/>
            <person name="Chalhoub B."/>
            <person name="Sharpe A.G."/>
        </authorList>
    </citation>
    <scope>NUCLEOTIDE SEQUENCE</scope>
    <source>
        <strain evidence="1 2">cv. TO1000</strain>
    </source>
</reference>
<dbReference type="AlphaFoldDB" id="A0A0D3B7F1"/>
<dbReference type="Pfam" id="PF14223">
    <property type="entry name" value="Retrotran_gag_2"/>
    <property type="match status" value="1"/>
</dbReference>